<comment type="caution">
    <text evidence="11">The sequence shown here is derived from an EMBL/GenBank/DDBJ whole genome shotgun (WGS) entry which is preliminary data.</text>
</comment>
<gene>
    <name evidence="11" type="ORF">BV898_03270</name>
</gene>
<name>A0A1W0X5H4_HYPEX</name>
<evidence type="ECO:0000259" key="10">
    <source>
        <dbReference type="PROSITE" id="PS50262"/>
    </source>
</evidence>
<evidence type="ECO:0000256" key="1">
    <source>
        <dbReference type="ARBA" id="ARBA00004651"/>
    </source>
</evidence>
<reference evidence="12" key="1">
    <citation type="submission" date="2017-01" db="EMBL/GenBank/DDBJ databases">
        <title>Comparative genomics of anhydrobiosis in the tardigrade Hypsibius dujardini.</title>
        <authorList>
            <person name="Yoshida Y."/>
            <person name="Koutsovoulos G."/>
            <person name="Laetsch D."/>
            <person name="Stevens L."/>
            <person name="Kumar S."/>
            <person name="Horikawa D."/>
            <person name="Ishino K."/>
            <person name="Komine S."/>
            <person name="Tomita M."/>
            <person name="Blaxter M."/>
            <person name="Arakawa K."/>
        </authorList>
    </citation>
    <scope>NUCLEOTIDE SEQUENCE [LARGE SCALE GENOMIC DNA]</scope>
    <source>
        <strain evidence="12">Z151</strain>
    </source>
</reference>
<evidence type="ECO:0000256" key="9">
    <source>
        <dbReference type="SAM" id="Phobius"/>
    </source>
</evidence>
<dbReference type="PANTHER" id="PTHR24228">
    <property type="entry name" value="B2 BRADYKININ RECEPTOR/ANGIOTENSIN II RECEPTOR"/>
    <property type="match status" value="1"/>
</dbReference>
<evidence type="ECO:0000256" key="8">
    <source>
        <dbReference type="ARBA" id="ARBA00023224"/>
    </source>
</evidence>
<feature type="transmembrane region" description="Helical" evidence="9">
    <location>
        <begin position="21"/>
        <end position="48"/>
    </location>
</feature>
<feature type="domain" description="G-protein coupled receptors family 1 profile" evidence="10">
    <location>
        <begin position="38"/>
        <end position="156"/>
    </location>
</feature>
<comment type="subcellular location">
    <subcellularLocation>
        <location evidence="1">Cell membrane</location>
        <topology evidence="1">Multi-pass membrane protein</topology>
    </subcellularLocation>
</comment>
<dbReference type="Pfam" id="PF00001">
    <property type="entry name" value="7tm_1"/>
    <property type="match status" value="1"/>
</dbReference>
<organism evidence="11 12">
    <name type="scientific">Hypsibius exemplaris</name>
    <name type="common">Freshwater tardigrade</name>
    <dbReference type="NCBI Taxonomy" id="2072580"/>
    <lineage>
        <taxon>Eukaryota</taxon>
        <taxon>Metazoa</taxon>
        <taxon>Ecdysozoa</taxon>
        <taxon>Tardigrada</taxon>
        <taxon>Eutardigrada</taxon>
        <taxon>Parachela</taxon>
        <taxon>Hypsibioidea</taxon>
        <taxon>Hypsibiidae</taxon>
        <taxon>Hypsibius</taxon>
    </lineage>
</organism>
<dbReference type="SUPFAM" id="SSF81321">
    <property type="entry name" value="Family A G protein-coupled receptor-like"/>
    <property type="match status" value="1"/>
</dbReference>
<dbReference type="PANTHER" id="PTHR24228:SF74">
    <property type="entry name" value="G-PROTEIN COUPLED RECEPTORS FAMILY 1 PROFILE DOMAIN-CONTAINING PROTEIN"/>
    <property type="match status" value="1"/>
</dbReference>
<keyword evidence="3 9" id="KW-0812">Transmembrane</keyword>
<dbReference type="GO" id="GO:0004930">
    <property type="term" value="F:G protein-coupled receptor activity"/>
    <property type="evidence" value="ECO:0007669"/>
    <property type="project" value="UniProtKB-KW"/>
</dbReference>
<evidence type="ECO:0000256" key="5">
    <source>
        <dbReference type="ARBA" id="ARBA00023040"/>
    </source>
</evidence>
<evidence type="ECO:0000313" key="11">
    <source>
        <dbReference type="EMBL" id="OQV22837.1"/>
    </source>
</evidence>
<dbReference type="AlphaFoldDB" id="A0A1W0X5H4"/>
<sequence length="289" mass="32341">MNVSTNQTISMWRGPSKDPRIIGWFAATVVTNGFGVIANIILLLSLTVYKPLRRSASSALIIHCIAIDLCATVVAVPIDTIPVFLGPTWPLPLTFCKYQGLYLYITYVASQYASTVLAFHRLTAAIVPHKFHIFTTKLALAWMILLPWLLSTAINIFPTAEGPTASVALRRRFEITRTLFLLFLWLCVSIYPINLVASFSSKRYATDLSLQLFLRWLSTSFGCMNPIFFWASSKLFQAGIATVIKCQWLRRLRRQKVLPCLATISRTGDLGLRTLSNINSAARAIIYSS</sequence>
<feature type="transmembrane region" description="Helical" evidence="9">
    <location>
        <begin position="178"/>
        <end position="200"/>
    </location>
</feature>
<evidence type="ECO:0000313" key="12">
    <source>
        <dbReference type="Proteomes" id="UP000192578"/>
    </source>
</evidence>
<dbReference type="GO" id="GO:0005886">
    <property type="term" value="C:plasma membrane"/>
    <property type="evidence" value="ECO:0007669"/>
    <property type="project" value="UniProtKB-SubCell"/>
</dbReference>
<keyword evidence="5" id="KW-0297">G-protein coupled receptor</keyword>
<keyword evidence="2" id="KW-1003">Cell membrane</keyword>
<feature type="transmembrane region" description="Helical" evidence="9">
    <location>
        <begin position="101"/>
        <end position="119"/>
    </location>
</feature>
<keyword evidence="12" id="KW-1185">Reference proteome</keyword>
<dbReference type="EMBL" id="MTYJ01000015">
    <property type="protein sequence ID" value="OQV22837.1"/>
    <property type="molecule type" value="Genomic_DNA"/>
</dbReference>
<dbReference type="InterPro" id="IPR000276">
    <property type="entry name" value="GPCR_Rhodpsn"/>
</dbReference>
<dbReference type="InterPro" id="IPR017452">
    <property type="entry name" value="GPCR_Rhodpsn_7TM"/>
</dbReference>
<keyword evidence="7" id="KW-0675">Receptor</keyword>
<evidence type="ECO:0000256" key="4">
    <source>
        <dbReference type="ARBA" id="ARBA00022989"/>
    </source>
</evidence>
<feature type="transmembrane region" description="Helical" evidence="9">
    <location>
        <begin position="60"/>
        <end position="81"/>
    </location>
</feature>
<dbReference type="OrthoDB" id="9444602at2759"/>
<evidence type="ECO:0000256" key="6">
    <source>
        <dbReference type="ARBA" id="ARBA00023136"/>
    </source>
</evidence>
<keyword evidence="4 9" id="KW-1133">Transmembrane helix</keyword>
<accession>A0A1W0X5H4</accession>
<dbReference type="PROSITE" id="PS50262">
    <property type="entry name" value="G_PROTEIN_RECEP_F1_2"/>
    <property type="match status" value="1"/>
</dbReference>
<proteinExistence type="predicted"/>
<keyword evidence="6 9" id="KW-0472">Membrane</keyword>
<evidence type="ECO:0000256" key="7">
    <source>
        <dbReference type="ARBA" id="ARBA00023170"/>
    </source>
</evidence>
<feature type="transmembrane region" description="Helical" evidence="9">
    <location>
        <begin position="139"/>
        <end position="158"/>
    </location>
</feature>
<keyword evidence="8" id="KW-0807">Transducer</keyword>
<dbReference type="Gene3D" id="1.20.1070.10">
    <property type="entry name" value="Rhodopsin 7-helix transmembrane proteins"/>
    <property type="match status" value="1"/>
</dbReference>
<evidence type="ECO:0000256" key="3">
    <source>
        <dbReference type="ARBA" id="ARBA00022692"/>
    </source>
</evidence>
<protein>
    <recommendedName>
        <fullName evidence="10">G-protein coupled receptors family 1 profile domain-containing protein</fullName>
    </recommendedName>
</protein>
<dbReference type="Proteomes" id="UP000192578">
    <property type="component" value="Unassembled WGS sequence"/>
</dbReference>
<evidence type="ECO:0000256" key="2">
    <source>
        <dbReference type="ARBA" id="ARBA00022475"/>
    </source>
</evidence>